<keyword evidence="1" id="KW-0812">Transmembrane</keyword>
<accession>A0ABT7JFC6</accession>
<evidence type="ECO:0000313" key="3">
    <source>
        <dbReference type="Proteomes" id="UP001302059"/>
    </source>
</evidence>
<keyword evidence="1" id="KW-1133">Transmembrane helix</keyword>
<feature type="transmembrane region" description="Helical" evidence="1">
    <location>
        <begin position="21"/>
        <end position="39"/>
    </location>
</feature>
<proteinExistence type="predicted"/>
<feature type="non-terminal residue" evidence="2">
    <location>
        <position position="150"/>
    </location>
</feature>
<evidence type="ECO:0000256" key="1">
    <source>
        <dbReference type="SAM" id="Phobius"/>
    </source>
</evidence>
<sequence length="150" mass="14717">MTGSQRLVVPAPRTSGTLRPTRLGVAFLGLTLVTLVGCINYSLGLGYAVTFLLGGVWVAAAAQATRAGRALSGRVTPPASAVAGGTAPFTVRVGSRGPGGAVLVRLGPGAGGMGRVPAAGTADLTVPVPTPTRGLLQLARPAVAALDPLG</sequence>
<keyword evidence="1" id="KW-0472">Membrane</keyword>
<gene>
    <name evidence="2" type="ORF">QOL99_06285</name>
</gene>
<protein>
    <submittedName>
        <fullName evidence="2">DUF58 domain-containing protein</fullName>
    </submittedName>
</protein>
<name>A0ABT7JFC6_9DEIO</name>
<organism evidence="2 3">
    <name type="scientific">Deinococcus rhizophilus</name>
    <dbReference type="NCBI Taxonomy" id="3049544"/>
    <lineage>
        <taxon>Bacteria</taxon>
        <taxon>Thermotogati</taxon>
        <taxon>Deinococcota</taxon>
        <taxon>Deinococci</taxon>
        <taxon>Deinococcales</taxon>
        <taxon>Deinococcaceae</taxon>
        <taxon>Deinococcus</taxon>
    </lineage>
</organism>
<reference evidence="2 3" key="1">
    <citation type="submission" date="2023-05" db="EMBL/GenBank/DDBJ databases">
        <authorList>
            <person name="Gao F."/>
        </authorList>
    </citation>
    <scope>NUCLEOTIDE SEQUENCE [LARGE SCALE GENOMIC DNA]</scope>
    <source>
        <strain evidence="2 3">MIMF12</strain>
    </source>
</reference>
<dbReference type="EMBL" id="JASNGB010000038">
    <property type="protein sequence ID" value="MDL2343756.1"/>
    <property type="molecule type" value="Genomic_DNA"/>
</dbReference>
<comment type="caution">
    <text evidence="2">The sequence shown here is derived from an EMBL/GenBank/DDBJ whole genome shotgun (WGS) entry which is preliminary data.</text>
</comment>
<evidence type="ECO:0000313" key="2">
    <source>
        <dbReference type="EMBL" id="MDL2343756.1"/>
    </source>
</evidence>
<dbReference type="Proteomes" id="UP001302059">
    <property type="component" value="Unassembled WGS sequence"/>
</dbReference>
<keyword evidence="3" id="KW-1185">Reference proteome</keyword>